<proteinExistence type="inferred from homology"/>
<evidence type="ECO:0000313" key="3">
    <source>
        <dbReference type="Proteomes" id="UP001500957"/>
    </source>
</evidence>
<dbReference type="Proteomes" id="UP001500957">
    <property type="component" value="Unassembled WGS sequence"/>
</dbReference>
<sequence>MTETCPHDGLFAAATPELVRCPYPVYEHLRGEHPVQWIPALTAYAVTRHADILDVLLRPEDFSSRKQSGPGAATSLAVAAAEDPQYSDRVRAAAVRRIGIAEKGAALVNCDPPRHGEQRKMMNKVFTPRRVALLEPPIRELAEGLVDAFVARGEADVVAELATPLPMTVIARALGIEGTDIPTLKRWSDAFVRANGRPNLSVEEISALILSLDECYDFFEARMSERLADPREDLVTDVAQADLCHEERLQMLTLFLIGGNETTNSLIASCIWMLCRRPELQDELRADPELIPPFVEETLRVEPPVQGLFRQAMRDTTVGGVPIRAGDFLWLVYGSANRDEAQFPTPDEIRLDRGAEGRRHLSFAQGPHFCLGAPLARAEARIALETLLARTRNLALAPDEDAGQWAPNLVQHNLTRLNVVFDPVSV</sequence>
<dbReference type="Gene3D" id="1.10.630.10">
    <property type="entry name" value="Cytochrome P450"/>
    <property type="match status" value="1"/>
</dbReference>
<dbReference type="EMBL" id="BAAAHE010000007">
    <property type="protein sequence ID" value="GAA0609013.1"/>
    <property type="molecule type" value="Genomic_DNA"/>
</dbReference>
<accession>A0ABN1GD61</accession>
<keyword evidence="3" id="KW-1185">Reference proteome</keyword>
<dbReference type="RefSeq" id="WP_344602010.1">
    <property type="nucleotide sequence ID" value="NZ_BAAAHE010000007.1"/>
</dbReference>
<dbReference type="PANTHER" id="PTHR46696">
    <property type="entry name" value="P450, PUTATIVE (EUROFUNG)-RELATED"/>
    <property type="match status" value="1"/>
</dbReference>
<protein>
    <submittedName>
        <fullName evidence="2">Cytochrome P450</fullName>
    </submittedName>
</protein>
<organism evidence="2 3">
    <name type="scientific">Sporichthya brevicatena</name>
    <dbReference type="NCBI Taxonomy" id="171442"/>
    <lineage>
        <taxon>Bacteria</taxon>
        <taxon>Bacillati</taxon>
        <taxon>Actinomycetota</taxon>
        <taxon>Actinomycetes</taxon>
        <taxon>Sporichthyales</taxon>
        <taxon>Sporichthyaceae</taxon>
        <taxon>Sporichthya</taxon>
    </lineage>
</organism>
<dbReference type="Pfam" id="PF00067">
    <property type="entry name" value="p450"/>
    <property type="match status" value="1"/>
</dbReference>
<reference evidence="2 3" key="1">
    <citation type="journal article" date="2019" name="Int. J. Syst. Evol. Microbiol.">
        <title>The Global Catalogue of Microorganisms (GCM) 10K type strain sequencing project: providing services to taxonomists for standard genome sequencing and annotation.</title>
        <authorList>
            <consortium name="The Broad Institute Genomics Platform"/>
            <consortium name="The Broad Institute Genome Sequencing Center for Infectious Disease"/>
            <person name="Wu L."/>
            <person name="Ma J."/>
        </authorList>
    </citation>
    <scope>NUCLEOTIDE SEQUENCE [LARGE SCALE GENOMIC DNA]</scope>
    <source>
        <strain evidence="2 3">JCM 10671</strain>
    </source>
</reference>
<evidence type="ECO:0000313" key="2">
    <source>
        <dbReference type="EMBL" id="GAA0609013.1"/>
    </source>
</evidence>
<dbReference type="InterPro" id="IPR001128">
    <property type="entry name" value="Cyt_P450"/>
</dbReference>
<gene>
    <name evidence="2" type="ORF">GCM10009547_08800</name>
</gene>
<dbReference type="PRINTS" id="PR00385">
    <property type="entry name" value="P450"/>
</dbReference>
<name>A0ABN1GD61_9ACTN</name>
<dbReference type="SUPFAM" id="SSF48264">
    <property type="entry name" value="Cytochrome P450"/>
    <property type="match status" value="1"/>
</dbReference>
<dbReference type="PRINTS" id="PR00359">
    <property type="entry name" value="BP450"/>
</dbReference>
<comment type="caution">
    <text evidence="2">The sequence shown here is derived from an EMBL/GenBank/DDBJ whole genome shotgun (WGS) entry which is preliminary data.</text>
</comment>
<dbReference type="InterPro" id="IPR002397">
    <property type="entry name" value="Cyt_P450_B"/>
</dbReference>
<dbReference type="PANTHER" id="PTHR46696:SF4">
    <property type="entry name" value="BIOTIN BIOSYNTHESIS CYTOCHROME P450"/>
    <property type="match status" value="1"/>
</dbReference>
<evidence type="ECO:0000256" key="1">
    <source>
        <dbReference type="ARBA" id="ARBA00010617"/>
    </source>
</evidence>
<comment type="similarity">
    <text evidence="1">Belongs to the cytochrome P450 family.</text>
</comment>
<dbReference type="InterPro" id="IPR036396">
    <property type="entry name" value="Cyt_P450_sf"/>
</dbReference>